<gene>
    <name evidence="1" type="ORF">F9L06_05465</name>
</gene>
<organism evidence="1 2">
    <name type="scientific">Brucella anthropi</name>
    <name type="common">Ochrobactrum anthropi</name>
    <dbReference type="NCBI Taxonomy" id="529"/>
    <lineage>
        <taxon>Bacteria</taxon>
        <taxon>Pseudomonadati</taxon>
        <taxon>Pseudomonadota</taxon>
        <taxon>Alphaproteobacteria</taxon>
        <taxon>Hyphomicrobiales</taxon>
        <taxon>Brucellaceae</taxon>
        <taxon>Brucella/Ochrobactrum group</taxon>
        <taxon>Brucella</taxon>
    </lineage>
</organism>
<accession>A0A011V1G0</accession>
<reference evidence="1 2" key="1">
    <citation type="submission" date="2019-09" db="EMBL/GenBank/DDBJ databases">
        <title>Taxonomic organization of the family Brucellaceae based on a phylogenomic approach.</title>
        <authorList>
            <person name="Leclercq S."/>
            <person name="Cloeckaert A."/>
            <person name="Zygmunt M.S."/>
        </authorList>
    </citation>
    <scope>NUCLEOTIDE SEQUENCE [LARGE SCALE GENOMIC DNA]</scope>
    <source>
        <strain evidence="1 2">CCUG 34461</strain>
    </source>
</reference>
<comment type="caution">
    <text evidence="1">The sequence shown here is derived from an EMBL/GenBank/DDBJ whole genome shotgun (WGS) entry which is preliminary data.</text>
</comment>
<evidence type="ECO:0000313" key="2">
    <source>
        <dbReference type="Proteomes" id="UP000441102"/>
    </source>
</evidence>
<protein>
    <submittedName>
        <fullName evidence="1">5,10-methylene tetrahydromethanopterin reductase</fullName>
    </submittedName>
</protein>
<proteinExistence type="predicted"/>
<dbReference type="EMBL" id="WBWX01000002">
    <property type="protein sequence ID" value="KAB2801136.1"/>
    <property type="molecule type" value="Genomic_DNA"/>
</dbReference>
<evidence type="ECO:0000313" key="1">
    <source>
        <dbReference type="EMBL" id="KAB2801136.1"/>
    </source>
</evidence>
<sequence>MEFSPSWPLTGPMNAAEFGPDLPNIATKERFSSPRCGESEIRITLEQCC</sequence>
<dbReference type="AlphaFoldDB" id="A0A011V1G0"/>
<dbReference type="Proteomes" id="UP000441102">
    <property type="component" value="Unassembled WGS sequence"/>
</dbReference>
<name>A0A011V1G0_BRUAN</name>